<dbReference type="InterPro" id="IPR036388">
    <property type="entry name" value="WH-like_DNA-bd_sf"/>
</dbReference>
<dbReference type="Proteomes" id="UP001500618">
    <property type="component" value="Unassembled WGS sequence"/>
</dbReference>
<reference evidence="8 9" key="1">
    <citation type="journal article" date="2019" name="Int. J. Syst. Evol. Microbiol.">
        <title>The Global Catalogue of Microorganisms (GCM) 10K type strain sequencing project: providing services to taxonomists for standard genome sequencing and annotation.</title>
        <authorList>
            <consortium name="The Broad Institute Genomics Platform"/>
            <consortium name="The Broad Institute Genome Sequencing Center for Infectious Disease"/>
            <person name="Wu L."/>
            <person name="Ma J."/>
        </authorList>
    </citation>
    <scope>NUCLEOTIDE SEQUENCE [LARGE SCALE GENOMIC DNA]</scope>
    <source>
        <strain evidence="8 9">JCM 14718</strain>
    </source>
</reference>
<keyword evidence="4" id="KW-0238">DNA-binding</keyword>
<dbReference type="CDD" id="cd06171">
    <property type="entry name" value="Sigma70_r4"/>
    <property type="match status" value="1"/>
</dbReference>
<dbReference type="RefSeq" id="WP_344309213.1">
    <property type="nucleotide sequence ID" value="NZ_BAAANY010000008.1"/>
</dbReference>
<proteinExistence type="inferred from homology"/>
<keyword evidence="9" id="KW-1185">Reference proteome</keyword>
<organism evidence="8 9">
    <name type="scientific">Fodinicola feengrottensis</name>
    <dbReference type="NCBI Taxonomy" id="435914"/>
    <lineage>
        <taxon>Bacteria</taxon>
        <taxon>Bacillati</taxon>
        <taxon>Actinomycetota</taxon>
        <taxon>Actinomycetes</taxon>
        <taxon>Mycobacteriales</taxon>
        <taxon>Fodinicola</taxon>
    </lineage>
</organism>
<dbReference type="InterPro" id="IPR013249">
    <property type="entry name" value="RNA_pol_sigma70_r4_t2"/>
</dbReference>
<dbReference type="Pfam" id="PF04542">
    <property type="entry name" value="Sigma70_r2"/>
    <property type="match status" value="1"/>
</dbReference>
<feature type="domain" description="RNA polymerase sigma-70 region 2" evidence="6">
    <location>
        <begin position="14"/>
        <end position="81"/>
    </location>
</feature>
<keyword evidence="2" id="KW-0805">Transcription regulation</keyword>
<dbReference type="NCBIfam" id="TIGR02937">
    <property type="entry name" value="sigma70-ECF"/>
    <property type="match status" value="1"/>
</dbReference>
<dbReference type="InterPro" id="IPR014284">
    <property type="entry name" value="RNA_pol_sigma-70_dom"/>
</dbReference>
<sequence length="167" mass="18823">MDERLAGRAVVEELYRVAYPRLVRSVYALTGQLSEAQDVVHDAFTIAMSRPHRLGSVDDPEAWVRTVALNLAKRRYRRRVWMDRFLRRDRPVSTVEGPNPERLTVVAAMRQLSPAYRETLGLYYLADLSVDEIGKTLGVPAGTIKARLSRGRAALADILGEKEETDA</sequence>
<dbReference type="InterPro" id="IPR013325">
    <property type="entry name" value="RNA_pol_sigma_r2"/>
</dbReference>
<evidence type="ECO:0000259" key="6">
    <source>
        <dbReference type="Pfam" id="PF04542"/>
    </source>
</evidence>
<evidence type="ECO:0000256" key="5">
    <source>
        <dbReference type="ARBA" id="ARBA00023163"/>
    </source>
</evidence>
<dbReference type="EMBL" id="BAAANY010000008">
    <property type="protein sequence ID" value="GAA1670675.1"/>
    <property type="molecule type" value="Genomic_DNA"/>
</dbReference>
<dbReference type="Gene3D" id="1.10.10.10">
    <property type="entry name" value="Winged helix-like DNA-binding domain superfamily/Winged helix DNA-binding domain"/>
    <property type="match status" value="1"/>
</dbReference>
<evidence type="ECO:0000313" key="9">
    <source>
        <dbReference type="Proteomes" id="UP001500618"/>
    </source>
</evidence>
<dbReference type="SUPFAM" id="SSF88946">
    <property type="entry name" value="Sigma2 domain of RNA polymerase sigma factors"/>
    <property type="match status" value="1"/>
</dbReference>
<dbReference type="Pfam" id="PF08281">
    <property type="entry name" value="Sigma70_r4_2"/>
    <property type="match status" value="1"/>
</dbReference>
<dbReference type="InterPro" id="IPR007627">
    <property type="entry name" value="RNA_pol_sigma70_r2"/>
</dbReference>
<dbReference type="Gene3D" id="1.10.1740.10">
    <property type="match status" value="1"/>
</dbReference>
<evidence type="ECO:0000256" key="1">
    <source>
        <dbReference type="ARBA" id="ARBA00010641"/>
    </source>
</evidence>
<evidence type="ECO:0000313" key="8">
    <source>
        <dbReference type="EMBL" id="GAA1670675.1"/>
    </source>
</evidence>
<keyword evidence="3" id="KW-0731">Sigma factor</keyword>
<dbReference type="SUPFAM" id="SSF88659">
    <property type="entry name" value="Sigma3 and sigma4 domains of RNA polymerase sigma factors"/>
    <property type="match status" value="1"/>
</dbReference>
<feature type="domain" description="RNA polymerase sigma factor 70 region 4 type 2" evidence="7">
    <location>
        <begin position="105"/>
        <end position="155"/>
    </location>
</feature>
<evidence type="ECO:0000259" key="7">
    <source>
        <dbReference type="Pfam" id="PF08281"/>
    </source>
</evidence>
<evidence type="ECO:0000256" key="2">
    <source>
        <dbReference type="ARBA" id="ARBA00023015"/>
    </source>
</evidence>
<accession>A0ABN2GHN3</accession>
<name>A0ABN2GHN3_9ACTN</name>
<dbReference type="PANTHER" id="PTHR43133">
    <property type="entry name" value="RNA POLYMERASE ECF-TYPE SIGMA FACTO"/>
    <property type="match status" value="1"/>
</dbReference>
<dbReference type="InterPro" id="IPR013324">
    <property type="entry name" value="RNA_pol_sigma_r3/r4-like"/>
</dbReference>
<evidence type="ECO:0000256" key="3">
    <source>
        <dbReference type="ARBA" id="ARBA00023082"/>
    </source>
</evidence>
<keyword evidence="5" id="KW-0804">Transcription</keyword>
<protein>
    <submittedName>
        <fullName evidence="8">SigE family RNA polymerase sigma factor</fullName>
    </submittedName>
</protein>
<evidence type="ECO:0000256" key="4">
    <source>
        <dbReference type="ARBA" id="ARBA00023125"/>
    </source>
</evidence>
<comment type="caution">
    <text evidence="8">The sequence shown here is derived from an EMBL/GenBank/DDBJ whole genome shotgun (WGS) entry which is preliminary data.</text>
</comment>
<dbReference type="InterPro" id="IPR039425">
    <property type="entry name" value="RNA_pol_sigma-70-like"/>
</dbReference>
<dbReference type="PANTHER" id="PTHR43133:SF50">
    <property type="entry name" value="ECF RNA POLYMERASE SIGMA FACTOR SIGM"/>
    <property type="match status" value="1"/>
</dbReference>
<comment type="similarity">
    <text evidence="1">Belongs to the sigma-70 factor family. ECF subfamily.</text>
</comment>
<gene>
    <name evidence="8" type="ORF">GCM10009765_20120</name>
</gene>